<dbReference type="EMBL" id="FMIK01000034">
    <property type="protein sequence ID" value="SCL95715.1"/>
    <property type="molecule type" value="Genomic_DNA"/>
</dbReference>
<dbReference type="GO" id="GO:0032259">
    <property type="term" value="P:methylation"/>
    <property type="evidence" value="ECO:0007669"/>
    <property type="project" value="UniProtKB-KW"/>
</dbReference>
<evidence type="ECO:0000313" key="3">
    <source>
        <dbReference type="Proteomes" id="UP000242164"/>
    </source>
</evidence>
<dbReference type="SUPFAM" id="SSF53335">
    <property type="entry name" value="S-adenosyl-L-methionine-dependent methyltransferases"/>
    <property type="match status" value="1"/>
</dbReference>
<dbReference type="InterPro" id="IPR013216">
    <property type="entry name" value="Methyltransf_11"/>
</dbReference>
<dbReference type="RefSeq" id="WP_012094741.1">
    <property type="nucleotide sequence ID" value="NZ_CP024096.1"/>
</dbReference>
<proteinExistence type="predicted"/>
<comment type="caution">
    <text evidence="2">The sequence shown here is derived from an EMBL/GenBank/DDBJ whole genome shotgun (WGS) entry which is preliminary data.</text>
</comment>
<accession>A0AAX2CIE7</accession>
<dbReference type="CDD" id="cd02440">
    <property type="entry name" value="AdoMet_MTases"/>
    <property type="match status" value="1"/>
</dbReference>
<reference evidence="2 3" key="1">
    <citation type="submission" date="2016-08" db="EMBL/GenBank/DDBJ databases">
        <authorList>
            <person name="Loux V."/>
            <person name="Rue O."/>
        </authorList>
    </citation>
    <scope>NUCLEOTIDE SEQUENCE [LARGE SCALE GENOMIC DNA]</scope>
    <source>
        <strain evidence="2 3">AFSSA_08CEB44bac</strain>
    </source>
</reference>
<keyword evidence="2" id="KW-0489">Methyltransferase</keyword>
<feature type="domain" description="Methyltransferase type 11" evidence="1">
    <location>
        <begin position="66"/>
        <end position="156"/>
    </location>
</feature>
<dbReference type="Proteomes" id="UP000242164">
    <property type="component" value="Unassembled WGS sequence"/>
</dbReference>
<keyword evidence="2" id="KW-0808">Transferase</keyword>
<dbReference type="InterPro" id="IPR029063">
    <property type="entry name" value="SAM-dependent_MTases_sf"/>
</dbReference>
<gene>
    <name evidence="2" type="ORF">BCB44BAC_02617</name>
</gene>
<name>A0AAX2CIE7_9BACI</name>
<dbReference type="GO" id="GO:0008757">
    <property type="term" value="F:S-adenosylmethionine-dependent methyltransferase activity"/>
    <property type="evidence" value="ECO:0007669"/>
    <property type="project" value="InterPro"/>
</dbReference>
<dbReference type="Pfam" id="PF08241">
    <property type="entry name" value="Methyltransf_11"/>
    <property type="match status" value="1"/>
</dbReference>
<sequence>MKQEQMSNLNKKSWEHSAYQAWVNRHGVPIDFAKTITANPQKQISYYLQYTGNVEKKRIINLLGSKGSKAVAFALMGADVTVVDISESNAQYANELAYESGVNITYIVSDVLDLPIDIQGFDYVVLELGVLHYFVDLRPLFDTVYKLLKKGGMFILRDYHPVYSKLIQFQDGEIKASGNYFDNEIIEEEVVYTSLLSEDETNSIPSVRIKRWTLGEIITNLVQSGLQVQSLTEESGPHQKWVFPQDAPTETEFKIPGLYTLIAIR</sequence>
<evidence type="ECO:0000313" key="2">
    <source>
        <dbReference type="EMBL" id="SCL95715.1"/>
    </source>
</evidence>
<dbReference type="Gene3D" id="3.40.50.150">
    <property type="entry name" value="Vaccinia Virus protein VP39"/>
    <property type="match status" value="1"/>
</dbReference>
<dbReference type="GeneID" id="33897570"/>
<evidence type="ECO:0000259" key="1">
    <source>
        <dbReference type="Pfam" id="PF08241"/>
    </source>
</evidence>
<dbReference type="AlphaFoldDB" id="A0AAX2CIE7"/>
<organism evidence="2 3">
    <name type="scientific">Bacillus cytotoxicus</name>
    <dbReference type="NCBI Taxonomy" id="580165"/>
    <lineage>
        <taxon>Bacteria</taxon>
        <taxon>Bacillati</taxon>
        <taxon>Bacillota</taxon>
        <taxon>Bacilli</taxon>
        <taxon>Bacillales</taxon>
        <taxon>Bacillaceae</taxon>
        <taxon>Bacillus</taxon>
        <taxon>Bacillus cereus group</taxon>
    </lineage>
</organism>
<protein>
    <submittedName>
        <fullName evidence="2">Methyltransferase type 11</fullName>
    </submittedName>
</protein>